<dbReference type="PANTHER" id="PTHR46631">
    <property type="entry name" value="60S RIBOSOMAL PROTEIN L18A-LIKE"/>
    <property type="match status" value="1"/>
</dbReference>
<dbReference type="InterPro" id="IPR044804">
    <property type="entry name" value="Ribosomal_eL20z-like"/>
</dbReference>
<protein>
    <submittedName>
        <fullName evidence="2">Uncharacterized protein</fullName>
    </submittedName>
</protein>
<proteinExistence type="predicted"/>
<dbReference type="AlphaFoldDB" id="A0A803MIW7"/>
<name>A0A803MIW7_CHEQI</name>
<organism evidence="2 3">
    <name type="scientific">Chenopodium quinoa</name>
    <name type="common">Quinoa</name>
    <dbReference type="NCBI Taxonomy" id="63459"/>
    <lineage>
        <taxon>Eukaryota</taxon>
        <taxon>Viridiplantae</taxon>
        <taxon>Streptophyta</taxon>
        <taxon>Embryophyta</taxon>
        <taxon>Tracheophyta</taxon>
        <taxon>Spermatophyta</taxon>
        <taxon>Magnoliopsida</taxon>
        <taxon>eudicotyledons</taxon>
        <taxon>Gunneridae</taxon>
        <taxon>Pentapetalae</taxon>
        <taxon>Caryophyllales</taxon>
        <taxon>Chenopodiaceae</taxon>
        <taxon>Chenopodioideae</taxon>
        <taxon>Atripliceae</taxon>
        <taxon>Chenopodium</taxon>
    </lineage>
</organism>
<reference evidence="2" key="1">
    <citation type="journal article" date="2017" name="Nature">
        <title>The genome of Chenopodium quinoa.</title>
        <authorList>
            <person name="Jarvis D.E."/>
            <person name="Ho Y.S."/>
            <person name="Lightfoot D.J."/>
            <person name="Schmoeckel S.M."/>
            <person name="Li B."/>
            <person name="Borm T.J.A."/>
            <person name="Ohyanagi H."/>
            <person name="Mineta K."/>
            <person name="Michell C.T."/>
            <person name="Saber N."/>
            <person name="Kharbatia N.M."/>
            <person name="Rupper R.R."/>
            <person name="Sharp A.R."/>
            <person name="Dally N."/>
            <person name="Boughton B.A."/>
            <person name="Woo Y.H."/>
            <person name="Gao G."/>
            <person name="Schijlen E.G.W.M."/>
            <person name="Guo X."/>
            <person name="Momin A.A."/>
            <person name="Negrao S."/>
            <person name="Al-Babili S."/>
            <person name="Gehring C."/>
            <person name="Roessner U."/>
            <person name="Jung C."/>
            <person name="Murphy K."/>
            <person name="Arold S.T."/>
            <person name="Gojobori T."/>
            <person name="van der Linden C.G."/>
            <person name="van Loo E.N."/>
            <person name="Jellen E.N."/>
            <person name="Maughan P.J."/>
            <person name="Tester M."/>
        </authorList>
    </citation>
    <scope>NUCLEOTIDE SEQUENCE [LARGE SCALE GENOMIC DNA]</scope>
    <source>
        <strain evidence="2">cv. PI 614886</strain>
    </source>
</reference>
<dbReference type="PANTHER" id="PTHR46631:SF21">
    <property type="entry name" value="60S RIBOSOMAL PROTEIN L18A-LIKE PROTEIN"/>
    <property type="match status" value="1"/>
</dbReference>
<reference evidence="2" key="2">
    <citation type="submission" date="2021-03" db="UniProtKB">
        <authorList>
            <consortium name="EnsemblPlants"/>
        </authorList>
    </citation>
    <scope>IDENTIFICATION</scope>
</reference>
<feature type="region of interest" description="Disordered" evidence="1">
    <location>
        <begin position="66"/>
        <end position="90"/>
    </location>
</feature>
<dbReference type="Gramene" id="AUR62030213-RA">
    <property type="protein sequence ID" value="AUR62030213-RA:cds"/>
    <property type="gene ID" value="AUR62030213"/>
</dbReference>
<evidence type="ECO:0000256" key="1">
    <source>
        <dbReference type="SAM" id="MobiDB-lite"/>
    </source>
</evidence>
<keyword evidence="3" id="KW-1185">Reference proteome</keyword>
<dbReference type="EnsemblPlants" id="AUR62030213-RA">
    <property type="protein sequence ID" value="AUR62030213-RA:cds"/>
    <property type="gene ID" value="AUR62030213"/>
</dbReference>
<dbReference type="Proteomes" id="UP000596660">
    <property type="component" value="Unplaced"/>
</dbReference>
<accession>A0A803MIW7</accession>
<evidence type="ECO:0000313" key="2">
    <source>
        <dbReference type="EnsemblPlants" id="AUR62030213-RA:cds"/>
    </source>
</evidence>
<sequence>MPLPCSSLASALKSPPLTFSSTYPPFVVSSPSPLVLTSSTLTNVAIVAFLSPVDVFSTDCADPVVEKDRKGTTSTSGATAPPDPSPPLVQPEQQPYYGTFQGVACFTQPPPQPVIGFPQPAPPPGATILSNYYARGYQTVPGIFFG</sequence>
<evidence type="ECO:0000313" key="3">
    <source>
        <dbReference type="Proteomes" id="UP000596660"/>
    </source>
</evidence>